<feature type="transmembrane region" description="Helical" evidence="1">
    <location>
        <begin position="90"/>
        <end position="111"/>
    </location>
</feature>
<feature type="transmembrane region" description="Helical" evidence="1">
    <location>
        <begin position="117"/>
        <end position="135"/>
    </location>
</feature>
<feature type="transmembrane region" description="Helical" evidence="1">
    <location>
        <begin position="54"/>
        <end position="78"/>
    </location>
</feature>
<keyword evidence="1" id="KW-1133">Transmembrane helix</keyword>
<evidence type="ECO:0000313" key="2">
    <source>
        <dbReference type="EMBL" id="MFF3227248.1"/>
    </source>
</evidence>
<reference evidence="2 3" key="1">
    <citation type="submission" date="2024-10" db="EMBL/GenBank/DDBJ databases">
        <title>The Natural Products Discovery Center: Release of the First 8490 Sequenced Strains for Exploring Actinobacteria Biosynthetic Diversity.</title>
        <authorList>
            <person name="Kalkreuter E."/>
            <person name="Kautsar S.A."/>
            <person name="Yang D."/>
            <person name="Bader C.D."/>
            <person name="Teijaro C.N."/>
            <person name="Fluegel L."/>
            <person name="Davis C.M."/>
            <person name="Simpson J.R."/>
            <person name="Lauterbach L."/>
            <person name="Steele A.D."/>
            <person name="Gui C."/>
            <person name="Meng S."/>
            <person name="Li G."/>
            <person name="Viehrig K."/>
            <person name="Ye F."/>
            <person name="Su P."/>
            <person name="Kiefer A.F."/>
            <person name="Nichols A."/>
            <person name="Cepeda A.J."/>
            <person name="Yan W."/>
            <person name="Fan B."/>
            <person name="Jiang Y."/>
            <person name="Adhikari A."/>
            <person name="Zheng C.-J."/>
            <person name="Schuster L."/>
            <person name="Cowan T.M."/>
            <person name="Smanski M.J."/>
            <person name="Chevrette M.G."/>
            <person name="De Carvalho L.P.S."/>
            <person name="Shen B."/>
        </authorList>
    </citation>
    <scope>NUCLEOTIDE SEQUENCE [LARGE SCALE GENOMIC DNA]</scope>
    <source>
        <strain evidence="2 3">NPDC003040</strain>
    </source>
</reference>
<dbReference type="RefSeq" id="WP_387723160.1">
    <property type="nucleotide sequence ID" value="NZ_JBIAPI010000010.1"/>
</dbReference>
<proteinExistence type="predicted"/>
<protein>
    <recommendedName>
        <fullName evidence="4">Integral membrane protein</fullName>
    </recommendedName>
</protein>
<evidence type="ECO:0008006" key="4">
    <source>
        <dbReference type="Google" id="ProtNLM"/>
    </source>
</evidence>
<keyword evidence="1" id="KW-0472">Membrane</keyword>
<sequence>MSTQGAGSVAADGRKKRWAQFRGGAAVVIIGLYIVALTRLAVSEDWGDLTASRLFGLTGVVAGLLGLISLGQEMGVAVGPRRRRSKSRMAVALLVAALAPAGIVTSIIRTGTVFTDPVGQLLMQTAAIGTLLIFVTEKPSRDRS</sequence>
<keyword evidence="1" id="KW-0812">Transmembrane</keyword>
<dbReference type="Proteomes" id="UP001601948">
    <property type="component" value="Unassembled WGS sequence"/>
</dbReference>
<keyword evidence="3" id="KW-1185">Reference proteome</keyword>
<accession>A0ABW6R1X8</accession>
<organism evidence="2 3">
    <name type="scientific">Nocardia suismassiliense</name>
    <dbReference type="NCBI Taxonomy" id="2077092"/>
    <lineage>
        <taxon>Bacteria</taxon>
        <taxon>Bacillati</taxon>
        <taxon>Actinomycetota</taxon>
        <taxon>Actinomycetes</taxon>
        <taxon>Mycobacteriales</taxon>
        <taxon>Nocardiaceae</taxon>
        <taxon>Nocardia</taxon>
    </lineage>
</organism>
<gene>
    <name evidence="2" type="ORF">ACFYV7_30935</name>
</gene>
<feature type="transmembrane region" description="Helical" evidence="1">
    <location>
        <begin position="21"/>
        <end position="42"/>
    </location>
</feature>
<evidence type="ECO:0000313" key="3">
    <source>
        <dbReference type="Proteomes" id="UP001601948"/>
    </source>
</evidence>
<evidence type="ECO:0000256" key="1">
    <source>
        <dbReference type="SAM" id="Phobius"/>
    </source>
</evidence>
<name>A0ABW6R1X8_9NOCA</name>
<comment type="caution">
    <text evidence="2">The sequence shown here is derived from an EMBL/GenBank/DDBJ whole genome shotgun (WGS) entry which is preliminary data.</text>
</comment>
<dbReference type="EMBL" id="JBIAPI010000010">
    <property type="protein sequence ID" value="MFF3227248.1"/>
    <property type="molecule type" value="Genomic_DNA"/>
</dbReference>